<dbReference type="Proteomes" id="UP000199468">
    <property type="component" value="Unassembled WGS sequence"/>
</dbReference>
<name>A0ABY0NXY1_9HYPH</name>
<sequence length="91" mass="9722">MIDRHHERNGSTNGPTEPNQRPPEKRENAADDAMKGPKIIAEGNQKQRAQDRHTPPAGPHAQESQTNTEATPGSGALPSTKPARLIEPGSG</sequence>
<reference evidence="2 3" key="1">
    <citation type="submission" date="2016-10" db="EMBL/GenBank/DDBJ databases">
        <authorList>
            <person name="Varghese N."/>
            <person name="Submissions S."/>
        </authorList>
    </citation>
    <scope>NUCLEOTIDE SEQUENCE [LARGE SCALE GENOMIC DNA]</scope>
    <source>
        <strain evidence="2 3">DSM 26672</strain>
    </source>
</reference>
<protein>
    <submittedName>
        <fullName evidence="2">Uncharacterized protein</fullName>
    </submittedName>
</protein>
<proteinExistence type="predicted"/>
<gene>
    <name evidence="2" type="ORF">SAMN05421844_103588</name>
</gene>
<evidence type="ECO:0000256" key="1">
    <source>
        <dbReference type="SAM" id="MobiDB-lite"/>
    </source>
</evidence>
<feature type="compositionally biased region" description="Polar residues" evidence="1">
    <location>
        <begin position="62"/>
        <end position="71"/>
    </location>
</feature>
<feature type="compositionally biased region" description="Polar residues" evidence="1">
    <location>
        <begin position="10"/>
        <end position="19"/>
    </location>
</feature>
<keyword evidence="3" id="KW-1185">Reference proteome</keyword>
<dbReference type="RefSeq" id="WP_091857096.1">
    <property type="nucleotide sequence ID" value="NZ_FNBZ01000003.1"/>
</dbReference>
<comment type="caution">
    <text evidence="2">The sequence shown here is derived from an EMBL/GenBank/DDBJ whole genome shotgun (WGS) entry which is preliminary data.</text>
</comment>
<feature type="region of interest" description="Disordered" evidence="1">
    <location>
        <begin position="1"/>
        <end position="91"/>
    </location>
</feature>
<feature type="compositionally biased region" description="Basic and acidic residues" evidence="1">
    <location>
        <begin position="22"/>
        <end position="35"/>
    </location>
</feature>
<organism evidence="2 3">
    <name type="scientific">Bosea robiniae</name>
    <dbReference type="NCBI Taxonomy" id="1036780"/>
    <lineage>
        <taxon>Bacteria</taxon>
        <taxon>Pseudomonadati</taxon>
        <taxon>Pseudomonadota</taxon>
        <taxon>Alphaproteobacteria</taxon>
        <taxon>Hyphomicrobiales</taxon>
        <taxon>Boseaceae</taxon>
        <taxon>Bosea</taxon>
    </lineage>
</organism>
<evidence type="ECO:0000313" key="3">
    <source>
        <dbReference type="Proteomes" id="UP000199468"/>
    </source>
</evidence>
<dbReference type="EMBL" id="FNBZ01000003">
    <property type="protein sequence ID" value="SDG34288.1"/>
    <property type="molecule type" value="Genomic_DNA"/>
</dbReference>
<accession>A0ABY0NXY1</accession>
<evidence type="ECO:0000313" key="2">
    <source>
        <dbReference type="EMBL" id="SDG34288.1"/>
    </source>
</evidence>